<proteinExistence type="predicted"/>
<comment type="caution">
    <text evidence="1">The sequence shown here is derived from an EMBL/GenBank/DDBJ whole genome shotgun (WGS) entry which is preliminary data.</text>
</comment>
<evidence type="ECO:0000313" key="2">
    <source>
        <dbReference type="Proteomes" id="UP000005806"/>
    </source>
</evidence>
<organism evidence="1 2">
    <name type="scientific">Microcystis aeruginosa PCC 9432</name>
    <dbReference type="NCBI Taxonomy" id="1160280"/>
    <lineage>
        <taxon>Bacteria</taxon>
        <taxon>Bacillati</taxon>
        <taxon>Cyanobacteriota</taxon>
        <taxon>Cyanophyceae</taxon>
        <taxon>Oscillatoriophycideae</taxon>
        <taxon>Chroococcales</taxon>
        <taxon>Microcystaceae</taxon>
        <taxon>Microcystis</taxon>
    </lineage>
</organism>
<evidence type="ECO:0000313" key="1">
    <source>
        <dbReference type="EMBL" id="CCH94294.1"/>
    </source>
</evidence>
<sequence length="38" mass="4202">MRDGGKENQIVGIGNRRLFYGGEDVNGKISVKRVIPID</sequence>
<dbReference type="Proteomes" id="UP000005806">
    <property type="component" value="Unassembled WGS sequence"/>
</dbReference>
<gene>
    <name evidence="1" type="ORF">MICCA_3660001</name>
</gene>
<dbReference type="EMBL" id="CAIH01000297">
    <property type="protein sequence ID" value="CCH94294.1"/>
    <property type="molecule type" value="Genomic_DNA"/>
</dbReference>
<dbReference type="AlphaFoldDB" id="A0A822LGF9"/>
<protein>
    <submittedName>
        <fullName evidence="1">Uncharacterized protein</fullName>
    </submittedName>
</protein>
<accession>A0A822LGF9</accession>
<reference evidence="1 2" key="1">
    <citation type="submission" date="2012-04" db="EMBL/GenBank/DDBJ databases">
        <authorList>
            <person name="Genoscope - CEA"/>
        </authorList>
    </citation>
    <scope>NUCLEOTIDE SEQUENCE [LARGE SCALE GENOMIC DNA]</scope>
    <source>
        <strain evidence="1 2">9432</strain>
    </source>
</reference>
<name>A0A822LGF9_MICAE</name>